<evidence type="ECO:0000313" key="1">
    <source>
        <dbReference type="EMBL" id="SSX33479.1"/>
    </source>
</evidence>
<accession>A0A336MWL6</accession>
<dbReference type="EMBL" id="UFQT01002445">
    <property type="protein sequence ID" value="SSX33479.1"/>
    <property type="molecule type" value="Genomic_DNA"/>
</dbReference>
<reference evidence="1" key="1">
    <citation type="submission" date="2018-07" db="EMBL/GenBank/DDBJ databases">
        <authorList>
            <person name="Quirk P.G."/>
            <person name="Krulwich T.A."/>
        </authorList>
    </citation>
    <scope>NUCLEOTIDE SEQUENCE</scope>
</reference>
<gene>
    <name evidence="1" type="primary">CSON006493</name>
</gene>
<dbReference type="AlphaFoldDB" id="A0A336MWL6"/>
<protein>
    <submittedName>
        <fullName evidence="1">CSON006493 protein</fullName>
    </submittedName>
</protein>
<organism evidence="1">
    <name type="scientific">Culicoides sonorensis</name>
    <name type="common">Biting midge</name>
    <dbReference type="NCBI Taxonomy" id="179676"/>
    <lineage>
        <taxon>Eukaryota</taxon>
        <taxon>Metazoa</taxon>
        <taxon>Ecdysozoa</taxon>
        <taxon>Arthropoda</taxon>
        <taxon>Hexapoda</taxon>
        <taxon>Insecta</taxon>
        <taxon>Pterygota</taxon>
        <taxon>Neoptera</taxon>
        <taxon>Endopterygota</taxon>
        <taxon>Diptera</taxon>
        <taxon>Nematocera</taxon>
        <taxon>Chironomoidea</taxon>
        <taxon>Ceratopogonidae</taxon>
        <taxon>Ceratopogoninae</taxon>
        <taxon>Culicoides</taxon>
        <taxon>Monoculicoides</taxon>
    </lineage>
</organism>
<name>A0A336MWL6_CULSO</name>
<sequence length="67" mass="7308">MAVIESITINPMGSISSKRCNRPSKSCNSKSSSSTFIWVFPQPDSPEISVIPLRLKPPLSNVSMDLT</sequence>
<dbReference type="VEuPathDB" id="VectorBase:CSON006493"/>
<proteinExistence type="predicted"/>